<evidence type="ECO:0000313" key="3">
    <source>
        <dbReference type="Proteomes" id="UP000887574"/>
    </source>
</evidence>
<dbReference type="WBParaSite" id="jg1364">
    <property type="protein sequence ID" value="jg1364"/>
    <property type="gene ID" value="jg1364"/>
</dbReference>
<sequence>MANTNLPGVFFANSNHNPEGPSIEIVESQIVDIDGPNTAKPESSRKFTPCKQKHISSNGMQVSPAVLNSPALRTKQLTRNTSSFSVDVENMQLHMEVIDEKKSWCPATTDVVFFFAVIMIISFVIAILIKSCMH</sequence>
<proteinExistence type="predicted"/>
<evidence type="ECO:0000256" key="2">
    <source>
        <dbReference type="SAM" id="Phobius"/>
    </source>
</evidence>
<keyword evidence="2" id="KW-0472">Membrane</keyword>
<keyword evidence="2" id="KW-0812">Transmembrane</keyword>
<reference evidence="4 5" key="1">
    <citation type="submission" date="2022-11" db="UniProtKB">
        <authorList>
            <consortium name="WormBaseParasite"/>
        </authorList>
    </citation>
    <scope>IDENTIFICATION</scope>
</reference>
<protein>
    <submittedName>
        <fullName evidence="4 5">Uncharacterized protein</fullName>
    </submittedName>
</protein>
<keyword evidence="2" id="KW-1133">Transmembrane helix</keyword>
<keyword evidence="3" id="KW-1185">Reference proteome</keyword>
<dbReference type="Proteomes" id="UP000887574">
    <property type="component" value="Unplaced"/>
</dbReference>
<dbReference type="WBParaSite" id="jg9537">
    <property type="protein sequence ID" value="jg9537"/>
    <property type="gene ID" value="jg9537"/>
</dbReference>
<accession>A0A915EVT0</accession>
<feature type="region of interest" description="Disordered" evidence="1">
    <location>
        <begin position="34"/>
        <end position="55"/>
    </location>
</feature>
<organism evidence="3 5">
    <name type="scientific">Ditylenchus dipsaci</name>
    <dbReference type="NCBI Taxonomy" id="166011"/>
    <lineage>
        <taxon>Eukaryota</taxon>
        <taxon>Metazoa</taxon>
        <taxon>Ecdysozoa</taxon>
        <taxon>Nematoda</taxon>
        <taxon>Chromadorea</taxon>
        <taxon>Rhabditida</taxon>
        <taxon>Tylenchina</taxon>
        <taxon>Tylenchomorpha</taxon>
        <taxon>Sphaerularioidea</taxon>
        <taxon>Anguinidae</taxon>
        <taxon>Anguininae</taxon>
        <taxon>Ditylenchus</taxon>
    </lineage>
</organism>
<evidence type="ECO:0000313" key="5">
    <source>
        <dbReference type="WBParaSite" id="jg9537"/>
    </source>
</evidence>
<evidence type="ECO:0000256" key="1">
    <source>
        <dbReference type="SAM" id="MobiDB-lite"/>
    </source>
</evidence>
<feature type="transmembrane region" description="Helical" evidence="2">
    <location>
        <begin position="111"/>
        <end position="129"/>
    </location>
</feature>
<name>A0A915EVT0_9BILA</name>
<evidence type="ECO:0000313" key="4">
    <source>
        <dbReference type="WBParaSite" id="jg1364"/>
    </source>
</evidence>
<dbReference type="AlphaFoldDB" id="A0A915EVT0"/>